<dbReference type="RefSeq" id="XP_067691708.1">
    <property type="nucleotide sequence ID" value="XM_067836337.1"/>
</dbReference>
<sequence>MPRHSKYVRMTSFAVVLAVIGLAALSCTPALCISATESASFERIRLHERIPQMSAAAKAFPPYALPQNARLKGETPQMEPAQTFLVKQMHGDMSEIRAVSPDVTTMGDAAAASAEQLHKLPASLSAQLLHSPLANGEAVHPLMQLHEASPSLPIHQRQQLVLSSHRAVGHLSAQQDGHKVVAVEVTVTSKRRITDASSASERDSSSEAIYGTILSGGVIASFTAALIFASVLLTFVLVEVREMISAFMERRRMRAARQTKDAADLAQPQYGDTVADAHV</sequence>
<feature type="transmembrane region" description="Helical" evidence="1">
    <location>
        <begin position="208"/>
        <end position="238"/>
    </location>
</feature>
<comment type="caution">
    <text evidence="2">The sequence shown here is derived from an EMBL/GenBank/DDBJ whole genome shotgun (WGS) entry which is preliminary data.</text>
</comment>
<dbReference type="EMBL" id="JAFHKP010000028">
    <property type="protein sequence ID" value="KAG5475179.1"/>
    <property type="molecule type" value="Genomic_DNA"/>
</dbReference>
<keyword evidence="1" id="KW-0472">Membrane</keyword>
<dbReference type="Proteomes" id="UP000674179">
    <property type="component" value="Chromosome 28"/>
</dbReference>
<dbReference type="PROSITE" id="PS51257">
    <property type="entry name" value="PROKAR_LIPOPROTEIN"/>
    <property type="match status" value="1"/>
</dbReference>
<evidence type="ECO:0000313" key="3">
    <source>
        <dbReference type="Proteomes" id="UP000674179"/>
    </source>
</evidence>
<proteinExistence type="predicted"/>
<evidence type="ECO:0000313" key="2">
    <source>
        <dbReference type="EMBL" id="KAG5475179.1"/>
    </source>
</evidence>
<keyword evidence="3" id="KW-1185">Reference proteome</keyword>
<accession>A0A836GMG7</accession>
<organism evidence="2 3">
    <name type="scientific">Leishmania enriettii</name>
    <dbReference type="NCBI Taxonomy" id="5663"/>
    <lineage>
        <taxon>Eukaryota</taxon>
        <taxon>Discoba</taxon>
        <taxon>Euglenozoa</taxon>
        <taxon>Kinetoplastea</taxon>
        <taxon>Metakinetoplastina</taxon>
        <taxon>Trypanosomatida</taxon>
        <taxon>Trypanosomatidae</taxon>
        <taxon>Leishmaniinae</taxon>
        <taxon>Leishmania</taxon>
    </lineage>
</organism>
<gene>
    <name evidence="2" type="ORF">CUR178_04630</name>
</gene>
<protein>
    <recommendedName>
        <fullName evidence="4">Transmembrane protein</fullName>
    </recommendedName>
</protein>
<evidence type="ECO:0008006" key="4">
    <source>
        <dbReference type="Google" id="ProtNLM"/>
    </source>
</evidence>
<dbReference type="KEGG" id="lenr:94171847"/>
<dbReference type="AlphaFoldDB" id="A0A836GMG7"/>
<dbReference type="GeneID" id="94171847"/>
<dbReference type="OrthoDB" id="266273at2759"/>
<evidence type="ECO:0000256" key="1">
    <source>
        <dbReference type="SAM" id="Phobius"/>
    </source>
</evidence>
<name>A0A836GMG7_LEIEN</name>
<keyword evidence="1" id="KW-0812">Transmembrane</keyword>
<keyword evidence="1" id="KW-1133">Transmembrane helix</keyword>
<reference evidence="2 3" key="1">
    <citation type="submission" date="2021-02" db="EMBL/GenBank/DDBJ databases">
        <title>Leishmania (Mundinia) enrietti genome sequencing and assembly.</title>
        <authorList>
            <person name="Almutairi H."/>
            <person name="Gatherer D."/>
        </authorList>
    </citation>
    <scope>NUCLEOTIDE SEQUENCE [LARGE SCALE GENOMIC DNA]</scope>
    <source>
        <strain evidence="2">CUR178</strain>
    </source>
</reference>